<feature type="transmembrane region" description="Helical" evidence="7">
    <location>
        <begin position="474"/>
        <end position="494"/>
    </location>
</feature>
<protein>
    <submittedName>
        <fullName evidence="8">Sodium ion-translocating decarboxylase subunit beta</fullName>
    </submittedName>
</protein>
<keyword evidence="6 7" id="KW-0472">Membrane</keyword>
<feature type="transmembrane region" description="Helical" evidence="7">
    <location>
        <begin position="377"/>
        <end position="398"/>
    </location>
</feature>
<evidence type="ECO:0000313" key="8">
    <source>
        <dbReference type="EMBL" id="HIZ03622.1"/>
    </source>
</evidence>
<dbReference type="EMBL" id="DXCL01000026">
    <property type="protein sequence ID" value="HIZ03622.1"/>
    <property type="molecule type" value="Genomic_DNA"/>
</dbReference>
<dbReference type="NCBIfam" id="TIGR01109">
    <property type="entry name" value="Na_pump_decarbB"/>
    <property type="match status" value="1"/>
</dbReference>
<evidence type="ECO:0000313" key="9">
    <source>
        <dbReference type="Proteomes" id="UP000824132"/>
    </source>
</evidence>
<dbReference type="Proteomes" id="UP000824132">
    <property type="component" value="Unassembled WGS sequence"/>
</dbReference>
<dbReference type="PANTHER" id="PTHR35806:SF1">
    <property type="entry name" value="OXALOACETATE DECARBOXYLASE BETA CHAIN 2"/>
    <property type="match status" value="1"/>
</dbReference>
<keyword evidence="4" id="KW-1278">Translocase</keyword>
<sequence length="496" mass="52881">MLDNLLMDIGEKFLNLWESSGLAKGDWQNYVMILVSFVLMYLAIVKKFEPLLLLPIAFGMFIINIPGAQDVVWGKYETPDLNLSLGKNGDGTLEYIGSYVHNVTGEIIYLKDLGEGFVNGYLKDGQVYFFESLAAVTANTPVKMSPDAFALYTVQGYIEGTVANGTTTFAENASLIISHAYEDVTNRGLLWYLYFGVENVIYPPLIFMGIGAMTDFGPLIANPKSMLIGAAAQLGVFLTFVGAIILGFDAAAAASIGIIGGADGPTAIYLTQALSTFTDEDLLSVIAIAAYSYMALIPIIQKPIMKLCTTKKERAIKMKQLREVTKVEKVLFPLIVTLIVGLLLPDAIPLLGMLMLGNLMRESGVVERLSSQAQNGLMNTITIFLGVSVGCKAVGTTFLQVQTLSIIVLGLCAFCFGTVGGLLMAKLMCKLSGGKINPLIGSAGVSAVPMAARISEDVGRETDPSNHLLMHAMGPNVAGVIGSAVAAGFLLAFFGG</sequence>
<evidence type="ECO:0000256" key="4">
    <source>
        <dbReference type="ARBA" id="ARBA00022967"/>
    </source>
</evidence>
<dbReference type="GO" id="GO:0005886">
    <property type="term" value="C:plasma membrane"/>
    <property type="evidence" value="ECO:0007669"/>
    <property type="project" value="UniProtKB-SubCell"/>
</dbReference>
<feature type="transmembrane region" description="Helical" evidence="7">
    <location>
        <begin position="330"/>
        <end position="356"/>
    </location>
</feature>
<dbReference type="GO" id="GO:0016829">
    <property type="term" value="F:lyase activity"/>
    <property type="evidence" value="ECO:0007669"/>
    <property type="project" value="InterPro"/>
</dbReference>
<feature type="transmembrane region" description="Helical" evidence="7">
    <location>
        <begin position="226"/>
        <end position="246"/>
    </location>
</feature>
<feature type="transmembrane region" description="Helical" evidence="7">
    <location>
        <begin position="191"/>
        <end position="214"/>
    </location>
</feature>
<evidence type="ECO:0000256" key="6">
    <source>
        <dbReference type="ARBA" id="ARBA00023136"/>
    </source>
</evidence>
<reference evidence="8" key="1">
    <citation type="journal article" date="2021" name="PeerJ">
        <title>Extensive microbial diversity within the chicken gut microbiome revealed by metagenomics and culture.</title>
        <authorList>
            <person name="Gilroy R."/>
            <person name="Ravi A."/>
            <person name="Getino M."/>
            <person name="Pursley I."/>
            <person name="Horton D.L."/>
            <person name="Alikhan N.F."/>
            <person name="Baker D."/>
            <person name="Gharbi K."/>
            <person name="Hall N."/>
            <person name="Watson M."/>
            <person name="Adriaenssens E.M."/>
            <person name="Foster-Nyarko E."/>
            <person name="Jarju S."/>
            <person name="Secka A."/>
            <person name="Antonio M."/>
            <person name="Oren A."/>
            <person name="Chaudhuri R.R."/>
            <person name="La Ragione R."/>
            <person name="Hildebrand F."/>
            <person name="Pallen M.J."/>
        </authorList>
    </citation>
    <scope>NUCLEOTIDE SEQUENCE</scope>
    <source>
        <strain evidence="8">CHK187-5294</strain>
    </source>
</reference>
<feature type="transmembrane region" description="Helical" evidence="7">
    <location>
        <begin position="27"/>
        <end position="44"/>
    </location>
</feature>
<dbReference type="PANTHER" id="PTHR35806">
    <property type="entry name" value="OXALOACETATE DECARBOXYLASE BETA CHAIN 2"/>
    <property type="match status" value="1"/>
</dbReference>
<proteinExistence type="predicted"/>
<evidence type="ECO:0000256" key="2">
    <source>
        <dbReference type="ARBA" id="ARBA00022475"/>
    </source>
</evidence>
<keyword evidence="5 7" id="KW-1133">Transmembrane helix</keyword>
<comment type="subcellular location">
    <subcellularLocation>
        <location evidence="1">Cell membrane</location>
        <topology evidence="1">Multi-pass membrane protein</topology>
    </subcellularLocation>
</comment>
<reference evidence="8" key="2">
    <citation type="submission" date="2021-04" db="EMBL/GenBank/DDBJ databases">
        <authorList>
            <person name="Gilroy R."/>
        </authorList>
    </citation>
    <scope>NUCLEOTIDE SEQUENCE</scope>
    <source>
        <strain evidence="8">CHK187-5294</strain>
    </source>
</reference>
<dbReference type="GO" id="GO:0006814">
    <property type="term" value="P:sodium ion transport"/>
    <property type="evidence" value="ECO:0007669"/>
    <property type="project" value="InterPro"/>
</dbReference>
<gene>
    <name evidence="8" type="ORF">H9727_04980</name>
</gene>
<feature type="transmembrane region" description="Helical" evidence="7">
    <location>
        <begin position="51"/>
        <end position="69"/>
    </location>
</feature>
<keyword evidence="3 7" id="KW-0812">Transmembrane</keyword>
<accession>A0A9D2CZ93</accession>
<evidence type="ECO:0000256" key="5">
    <source>
        <dbReference type="ARBA" id="ARBA00022989"/>
    </source>
</evidence>
<organism evidence="8 9">
    <name type="scientific">Candidatus Borkfalkia avistercoris</name>
    <dbReference type="NCBI Taxonomy" id="2838504"/>
    <lineage>
        <taxon>Bacteria</taxon>
        <taxon>Bacillati</taxon>
        <taxon>Bacillota</taxon>
        <taxon>Clostridia</taxon>
        <taxon>Christensenellales</taxon>
        <taxon>Christensenellaceae</taxon>
        <taxon>Candidatus Borkfalkia</taxon>
    </lineage>
</organism>
<feature type="transmembrane region" description="Helical" evidence="7">
    <location>
        <begin position="404"/>
        <end position="424"/>
    </location>
</feature>
<dbReference type="Pfam" id="PF03977">
    <property type="entry name" value="OAD_beta"/>
    <property type="match status" value="1"/>
</dbReference>
<name>A0A9D2CZ93_9FIRM</name>
<evidence type="ECO:0000256" key="1">
    <source>
        <dbReference type="ARBA" id="ARBA00004651"/>
    </source>
</evidence>
<comment type="caution">
    <text evidence="8">The sequence shown here is derived from an EMBL/GenBank/DDBJ whole genome shotgun (WGS) entry which is preliminary data.</text>
</comment>
<feature type="transmembrane region" description="Helical" evidence="7">
    <location>
        <begin position="282"/>
        <end position="300"/>
    </location>
</feature>
<evidence type="ECO:0000256" key="7">
    <source>
        <dbReference type="SAM" id="Phobius"/>
    </source>
</evidence>
<evidence type="ECO:0000256" key="3">
    <source>
        <dbReference type="ARBA" id="ARBA00022692"/>
    </source>
</evidence>
<dbReference type="InterPro" id="IPR005661">
    <property type="entry name" value="OadB_MmdB"/>
</dbReference>
<keyword evidence="2" id="KW-1003">Cell membrane</keyword>
<dbReference type="AlphaFoldDB" id="A0A9D2CZ93"/>
<feature type="transmembrane region" description="Helical" evidence="7">
    <location>
        <begin position="252"/>
        <end position="270"/>
    </location>
</feature>